<evidence type="ECO:0000259" key="4">
    <source>
        <dbReference type="Pfam" id="PF00891"/>
    </source>
</evidence>
<accession>A0A396I477</accession>
<dbReference type="Gramene" id="rna21609">
    <property type="protein sequence ID" value="RHN59563.1"/>
    <property type="gene ID" value="gene21609"/>
</dbReference>
<dbReference type="Proteomes" id="UP000265566">
    <property type="component" value="Chromosome 4"/>
</dbReference>
<keyword evidence="2 5" id="KW-0808">Transferase</keyword>
<gene>
    <name evidence="5" type="ORF">MtrunA17_Chr4g0014671</name>
</gene>
<sequence>MSQCLCFSLFHKQCDIVIDQCHLTLYHPSAILKIWVLHDWDDELSLKILKNSKEAISGKGKKGKIIIIDISIDETSEDRELTELQLHFDMVMMTLHNGKEREKKEWKKLIYDAGFSSYKITPICGFKSLIEVYP</sequence>
<dbReference type="GO" id="GO:0032259">
    <property type="term" value="P:methylation"/>
    <property type="evidence" value="ECO:0007669"/>
    <property type="project" value="UniProtKB-KW"/>
</dbReference>
<evidence type="ECO:0000313" key="5">
    <source>
        <dbReference type="EMBL" id="RHN59563.1"/>
    </source>
</evidence>
<dbReference type="EC" id="2.1.1.-" evidence="5"/>
<dbReference type="PANTHER" id="PTHR11746">
    <property type="entry name" value="O-METHYLTRANSFERASE"/>
    <property type="match status" value="1"/>
</dbReference>
<feature type="domain" description="O-methyltransferase C-terminal" evidence="4">
    <location>
        <begin position="30"/>
        <end position="116"/>
    </location>
</feature>
<protein>
    <submittedName>
        <fullName evidence="5">Putative methyltransferase</fullName>
        <ecNumber evidence="5">2.1.1.-</ecNumber>
    </submittedName>
</protein>
<evidence type="ECO:0000313" key="6">
    <source>
        <dbReference type="Proteomes" id="UP000265566"/>
    </source>
</evidence>
<dbReference type="InterPro" id="IPR016461">
    <property type="entry name" value="COMT-like"/>
</dbReference>
<dbReference type="InterPro" id="IPR001077">
    <property type="entry name" value="COMT_C"/>
</dbReference>
<reference evidence="6" key="1">
    <citation type="journal article" date="2018" name="Nat. Plants">
        <title>Whole-genome landscape of Medicago truncatula symbiotic genes.</title>
        <authorList>
            <person name="Pecrix Y."/>
            <person name="Staton S.E."/>
            <person name="Sallet E."/>
            <person name="Lelandais-Briere C."/>
            <person name="Moreau S."/>
            <person name="Carrere S."/>
            <person name="Blein T."/>
            <person name="Jardinaud M.F."/>
            <person name="Latrasse D."/>
            <person name="Zouine M."/>
            <person name="Zahm M."/>
            <person name="Kreplak J."/>
            <person name="Mayjonade B."/>
            <person name="Satge C."/>
            <person name="Perez M."/>
            <person name="Cauet S."/>
            <person name="Marande W."/>
            <person name="Chantry-Darmon C."/>
            <person name="Lopez-Roques C."/>
            <person name="Bouchez O."/>
            <person name="Berard A."/>
            <person name="Debelle F."/>
            <person name="Munos S."/>
            <person name="Bendahmane A."/>
            <person name="Berges H."/>
            <person name="Niebel A."/>
            <person name="Buitink J."/>
            <person name="Frugier F."/>
            <person name="Benhamed M."/>
            <person name="Crespi M."/>
            <person name="Gouzy J."/>
            <person name="Gamas P."/>
        </authorList>
    </citation>
    <scope>NUCLEOTIDE SEQUENCE [LARGE SCALE GENOMIC DNA]</scope>
    <source>
        <strain evidence="6">cv. Jemalong A17</strain>
    </source>
</reference>
<dbReference type="Gene3D" id="3.40.50.150">
    <property type="entry name" value="Vaccinia Virus protein VP39"/>
    <property type="match status" value="1"/>
</dbReference>
<name>A0A396I477_MEDTR</name>
<comment type="caution">
    <text evidence="5">The sequence shown here is derived from an EMBL/GenBank/DDBJ whole genome shotgun (WGS) entry which is preliminary data.</text>
</comment>
<evidence type="ECO:0000256" key="1">
    <source>
        <dbReference type="ARBA" id="ARBA00022603"/>
    </source>
</evidence>
<dbReference type="GO" id="GO:0008171">
    <property type="term" value="F:O-methyltransferase activity"/>
    <property type="evidence" value="ECO:0007669"/>
    <property type="project" value="InterPro"/>
</dbReference>
<keyword evidence="3" id="KW-0949">S-adenosyl-L-methionine</keyword>
<dbReference type="AlphaFoldDB" id="A0A396I477"/>
<evidence type="ECO:0000256" key="3">
    <source>
        <dbReference type="ARBA" id="ARBA00022691"/>
    </source>
</evidence>
<proteinExistence type="predicted"/>
<dbReference type="PROSITE" id="PS51683">
    <property type="entry name" value="SAM_OMT_II"/>
    <property type="match status" value="1"/>
</dbReference>
<dbReference type="EMBL" id="PSQE01000004">
    <property type="protein sequence ID" value="RHN59563.1"/>
    <property type="molecule type" value="Genomic_DNA"/>
</dbReference>
<organism evidence="5 6">
    <name type="scientific">Medicago truncatula</name>
    <name type="common">Barrel medic</name>
    <name type="synonym">Medicago tribuloides</name>
    <dbReference type="NCBI Taxonomy" id="3880"/>
    <lineage>
        <taxon>Eukaryota</taxon>
        <taxon>Viridiplantae</taxon>
        <taxon>Streptophyta</taxon>
        <taxon>Embryophyta</taxon>
        <taxon>Tracheophyta</taxon>
        <taxon>Spermatophyta</taxon>
        <taxon>Magnoliopsida</taxon>
        <taxon>eudicotyledons</taxon>
        <taxon>Gunneridae</taxon>
        <taxon>Pentapetalae</taxon>
        <taxon>rosids</taxon>
        <taxon>fabids</taxon>
        <taxon>Fabales</taxon>
        <taxon>Fabaceae</taxon>
        <taxon>Papilionoideae</taxon>
        <taxon>50 kb inversion clade</taxon>
        <taxon>NPAAA clade</taxon>
        <taxon>Hologalegina</taxon>
        <taxon>IRL clade</taxon>
        <taxon>Trifolieae</taxon>
        <taxon>Medicago</taxon>
    </lineage>
</organism>
<keyword evidence="1 5" id="KW-0489">Methyltransferase</keyword>
<dbReference type="SUPFAM" id="SSF53335">
    <property type="entry name" value="S-adenosyl-L-methionine-dependent methyltransferases"/>
    <property type="match status" value="1"/>
</dbReference>
<dbReference type="InterPro" id="IPR029063">
    <property type="entry name" value="SAM-dependent_MTases_sf"/>
</dbReference>
<dbReference type="Pfam" id="PF00891">
    <property type="entry name" value="Methyltransf_2"/>
    <property type="match status" value="1"/>
</dbReference>
<evidence type="ECO:0000256" key="2">
    <source>
        <dbReference type="ARBA" id="ARBA00022679"/>
    </source>
</evidence>